<dbReference type="Proteomes" id="UP000572540">
    <property type="component" value="Unassembled WGS sequence"/>
</dbReference>
<dbReference type="AlphaFoldDB" id="A0A7Y9WEH2"/>
<gene>
    <name evidence="1" type="ORF">GGD41_006009</name>
</gene>
<reference evidence="1 2" key="1">
    <citation type="submission" date="2020-07" db="EMBL/GenBank/DDBJ databases">
        <title>Exploring microbial biodiversity for novel pathways involved in the catabolism of aromatic compounds derived from lignin.</title>
        <authorList>
            <person name="Elkins J."/>
        </authorList>
    </citation>
    <scope>NUCLEOTIDE SEQUENCE [LARGE SCALE GENOMIC DNA]</scope>
    <source>
        <strain evidence="1 2">H2C3B</strain>
    </source>
</reference>
<accession>A0A7Y9WEH2</accession>
<name>A0A7Y9WEH2_9BURK</name>
<evidence type="ECO:0000313" key="2">
    <source>
        <dbReference type="Proteomes" id="UP000572540"/>
    </source>
</evidence>
<protein>
    <submittedName>
        <fullName evidence="1">Uncharacterized protein</fullName>
    </submittedName>
</protein>
<sequence>MKVRDLLNSLRNADAESVVLWLPPYADEGEAEEVRVVTTAKEQWTCERHISSSGAILDIHHPSRHGRSIGWNEATDQSWPERVVLLSAAPEVRHG</sequence>
<proteinExistence type="predicted"/>
<dbReference type="EMBL" id="JACCAU010000001">
    <property type="protein sequence ID" value="NYH18781.1"/>
    <property type="molecule type" value="Genomic_DNA"/>
</dbReference>
<comment type="caution">
    <text evidence="1">The sequence shown here is derived from an EMBL/GenBank/DDBJ whole genome shotgun (WGS) entry which is preliminary data.</text>
</comment>
<organism evidence="1 2">
    <name type="scientific">Paraburkholderia bryophila</name>
    <dbReference type="NCBI Taxonomy" id="420952"/>
    <lineage>
        <taxon>Bacteria</taxon>
        <taxon>Pseudomonadati</taxon>
        <taxon>Pseudomonadota</taxon>
        <taxon>Betaproteobacteria</taxon>
        <taxon>Burkholderiales</taxon>
        <taxon>Burkholderiaceae</taxon>
        <taxon>Paraburkholderia</taxon>
    </lineage>
</organism>
<evidence type="ECO:0000313" key="1">
    <source>
        <dbReference type="EMBL" id="NYH18781.1"/>
    </source>
</evidence>